<dbReference type="NCBIfam" id="NF004051">
    <property type="entry name" value="PRK05571.1"/>
    <property type="match status" value="1"/>
</dbReference>
<reference evidence="5 6" key="1">
    <citation type="journal article" date="2009" name="PLoS ONE">
        <title>Genome sequence of the pathogenic intestinal spirochete Brachyspira hyodysenteriae reveals adaptations to its lifestyle in the porcine large intestine.</title>
        <authorList>
            <person name="Bellgard M.I."/>
            <person name="Wanchanthuek P."/>
            <person name="La T."/>
            <person name="Ryan K."/>
            <person name="Moolhuijzen P."/>
            <person name="Albertyn Z."/>
            <person name="Shaban B."/>
            <person name="Motro Y."/>
            <person name="Dunn D.S."/>
            <person name="Schibeci D."/>
            <person name="Hunter A."/>
            <person name="Barrero R."/>
            <person name="Phillips N.D."/>
            <person name="Hampson D.J."/>
        </authorList>
    </citation>
    <scope>NUCLEOTIDE SEQUENCE [LARGE SCALE GENOMIC DNA]</scope>
    <source>
        <strain evidence="6">ATCC 49526 / WA1</strain>
    </source>
</reference>
<evidence type="ECO:0000256" key="1">
    <source>
        <dbReference type="ARBA" id="ARBA00008754"/>
    </source>
</evidence>
<organism evidence="5 6">
    <name type="scientific">Brachyspira hyodysenteriae (strain ATCC 49526 / WA1)</name>
    <dbReference type="NCBI Taxonomy" id="565034"/>
    <lineage>
        <taxon>Bacteria</taxon>
        <taxon>Pseudomonadati</taxon>
        <taxon>Spirochaetota</taxon>
        <taxon>Spirochaetia</taxon>
        <taxon>Brachyspirales</taxon>
        <taxon>Brachyspiraceae</taxon>
        <taxon>Brachyspira</taxon>
    </lineage>
</organism>
<dbReference type="GO" id="GO:0016861">
    <property type="term" value="F:intramolecular oxidoreductase activity, interconverting aldoses and ketoses"/>
    <property type="evidence" value="ECO:0007669"/>
    <property type="project" value="UniProtKB-ARBA"/>
</dbReference>
<dbReference type="NCBIfam" id="TIGR00689">
    <property type="entry name" value="rpiB_lacA_lacB"/>
    <property type="match status" value="1"/>
</dbReference>
<proteinExistence type="inferred from homology"/>
<feature type="binding site" evidence="4">
    <location>
        <position position="118"/>
    </location>
    <ligand>
        <name>D-ribulose 5-phosphate</name>
        <dbReference type="ChEBI" id="CHEBI:58121"/>
    </ligand>
</feature>
<keyword evidence="6" id="KW-1185">Reference proteome</keyword>
<evidence type="ECO:0000256" key="3">
    <source>
        <dbReference type="PIRSR" id="PIRSR005384-1"/>
    </source>
</evidence>
<dbReference type="InterPro" id="IPR051812">
    <property type="entry name" value="SPI_LacAB/RpiB"/>
</dbReference>
<dbReference type="InterPro" id="IPR003500">
    <property type="entry name" value="RpiB_LacA_LacB"/>
</dbReference>
<feature type="active site" description="Proton donor" evidence="3">
    <location>
        <position position="117"/>
    </location>
</feature>
<dbReference type="Gene3D" id="3.40.1400.10">
    <property type="entry name" value="Sugar-phosphate isomerase, RpiB/LacA/LacB"/>
    <property type="match status" value="1"/>
</dbReference>
<dbReference type="SUPFAM" id="SSF89623">
    <property type="entry name" value="Ribose/Galactose isomerase RpiB/AlsB"/>
    <property type="match status" value="1"/>
</dbReference>
<sequence>MLLLIDYYNNKIYMKEIKTMKIAIGCDHSAVELKKEIIKYLEELGHNVTDFGTHTTESVDYPIYGKKVADAIVSKECECGVLICGTGIGISLAANKVKGIRAAVCSEPYSAKLSKQHNNSNIIAFGARVVGVDLAKMIVKEWLDAEYEGGRHARRVDLLTKIENGEEI</sequence>
<keyword evidence="2 5" id="KW-0413">Isomerase</keyword>
<protein>
    <submittedName>
        <fullName evidence="5">Ribose-5-phosphate isomerase B</fullName>
    </submittedName>
</protein>
<dbReference type="InterPro" id="IPR036569">
    <property type="entry name" value="RpiB_LacA_LacB_sf"/>
</dbReference>
<name>A0A3B6VA70_BRAHW</name>
<comment type="similarity">
    <text evidence="1">Belongs to the LacAB/RpiB family.</text>
</comment>
<dbReference type="Pfam" id="PF02502">
    <property type="entry name" value="LacAB_rpiB"/>
    <property type="match status" value="1"/>
</dbReference>
<dbReference type="STRING" id="565034.BHWA1_01037"/>
<dbReference type="NCBIfam" id="TIGR01120">
    <property type="entry name" value="rpiB"/>
    <property type="match status" value="1"/>
</dbReference>
<accession>A0A3B6VA70</accession>
<dbReference type="PIRSF" id="PIRSF005384">
    <property type="entry name" value="RpiB_LacA_B"/>
    <property type="match status" value="1"/>
</dbReference>
<feature type="binding site" evidence="4">
    <location>
        <begin position="27"/>
        <end position="28"/>
    </location>
    <ligand>
        <name>D-ribulose 5-phosphate</name>
        <dbReference type="ChEBI" id="CHEBI:58121"/>
    </ligand>
</feature>
<evidence type="ECO:0000313" key="5">
    <source>
        <dbReference type="EMBL" id="ACN83520.1"/>
    </source>
</evidence>
<gene>
    <name evidence="5" type="primary">rplB</name>
    <name evidence="5" type="ordered locus">BHWA1_01037</name>
</gene>
<evidence type="ECO:0000256" key="4">
    <source>
        <dbReference type="PIRSR" id="PIRSR005384-2"/>
    </source>
</evidence>
<feature type="binding site" evidence="4">
    <location>
        <position position="155"/>
    </location>
    <ligand>
        <name>D-ribulose 5-phosphate</name>
        <dbReference type="ChEBI" id="CHEBI:58121"/>
    </ligand>
</feature>
<feature type="active site" description="Proton acceptor" evidence="3">
    <location>
        <position position="84"/>
    </location>
</feature>
<feature type="binding site" evidence="4">
    <location>
        <position position="151"/>
    </location>
    <ligand>
        <name>D-ribulose 5-phosphate</name>
        <dbReference type="ChEBI" id="CHEBI:58121"/>
    </ligand>
</feature>
<evidence type="ECO:0000256" key="2">
    <source>
        <dbReference type="ARBA" id="ARBA00023235"/>
    </source>
</evidence>
<dbReference type="KEGG" id="bhy:BHWA1_01037"/>
<dbReference type="Proteomes" id="UP000001803">
    <property type="component" value="Chromosome"/>
</dbReference>
<dbReference type="PANTHER" id="PTHR43732:SF1">
    <property type="entry name" value="RIBOSE 5-PHOSPHATE ISOMERASE"/>
    <property type="match status" value="1"/>
</dbReference>
<dbReference type="PANTHER" id="PTHR43732">
    <property type="entry name" value="RIBOSE 5-PHOSPHATE ISOMERASE-RELATED"/>
    <property type="match status" value="1"/>
</dbReference>
<dbReference type="AlphaFoldDB" id="A0A3B6VA70"/>
<dbReference type="EMBL" id="CP001357">
    <property type="protein sequence ID" value="ACN83520.1"/>
    <property type="molecule type" value="Genomic_DNA"/>
</dbReference>
<feature type="binding site" evidence="4">
    <location>
        <position position="128"/>
    </location>
    <ligand>
        <name>D-ribulose 5-phosphate</name>
        <dbReference type="ChEBI" id="CHEBI:58121"/>
    </ligand>
</feature>
<dbReference type="GO" id="GO:0005975">
    <property type="term" value="P:carbohydrate metabolic process"/>
    <property type="evidence" value="ECO:0007669"/>
    <property type="project" value="InterPro"/>
</dbReference>
<evidence type="ECO:0000313" key="6">
    <source>
        <dbReference type="Proteomes" id="UP000001803"/>
    </source>
</evidence>
<feature type="binding site" evidence="4">
    <location>
        <begin position="85"/>
        <end position="89"/>
    </location>
    <ligand>
        <name>D-ribulose 5-phosphate</name>
        <dbReference type="ChEBI" id="CHEBI:58121"/>
    </ligand>
</feature>
<dbReference type="InterPro" id="IPR004785">
    <property type="entry name" value="RpiB"/>
</dbReference>